<dbReference type="InterPro" id="IPR011009">
    <property type="entry name" value="Kinase-like_dom_sf"/>
</dbReference>
<dbReference type="Gene3D" id="3.90.1200.10">
    <property type="match status" value="1"/>
</dbReference>
<proteinExistence type="inferred from homology"/>
<comment type="caution">
    <text evidence="3">The sequence shown here is derived from an EMBL/GenBank/DDBJ whole genome shotgun (WGS) entry which is preliminary data.</text>
</comment>
<dbReference type="SUPFAM" id="SSF56112">
    <property type="entry name" value="Protein kinase-like (PK-like)"/>
    <property type="match status" value="1"/>
</dbReference>
<gene>
    <name evidence="3" type="ORF">GCM10007940_15100</name>
</gene>
<dbReference type="PIRSF" id="PIRSF006221">
    <property type="entry name" value="Ketosamine-3-kinase"/>
    <property type="match status" value="1"/>
</dbReference>
<comment type="similarity">
    <text evidence="1 2">Belongs to the fructosamine kinase family.</text>
</comment>
<keyword evidence="4" id="KW-1185">Reference proteome</keyword>
<evidence type="ECO:0000313" key="3">
    <source>
        <dbReference type="EMBL" id="GLR16895.1"/>
    </source>
</evidence>
<evidence type="ECO:0000256" key="1">
    <source>
        <dbReference type="ARBA" id="ARBA00009460"/>
    </source>
</evidence>
<dbReference type="AlphaFoldDB" id="A0AA37SRW2"/>
<evidence type="ECO:0000256" key="2">
    <source>
        <dbReference type="PIRNR" id="PIRNR006221"/>
    </source>
</evidence>
<dbReference type="Proteomes" id="UP001156666">
    <property type="component" value="Unassembled WGS sequence"/>
</dbReference>
<dbReference type="EMBL" id="BSOH01000007">
    <property type="protein sequence ID" value="GLR16895.1"/>
    <property type="molecule type" value="Genomic_DNA"/>
</dbReference>
<keyword evidence="2" id="KW-0418">Kinase</keyword>
<sequence>MEPSFIEYLSKEIGETVMEVSTVSGGDISEAYLLKSTHGSYFCKVNAEALGLDLFKCEQEGLDAISELACLKTPSVISSGKYESSAFLLMEYIEEGEKSTSSMAKLGRSLAEMHMKNAEPKFGWKRDNYIGSLVQKNSWKEDWISFFVEERLEVQLRLAIDNQYLERKVLPSITQLKAFCNDHFPTVKPGLLHGDLWSGNYLISRNGDPYLIDPAVYYGHFEVDLAMTELFGGFDGQFYSAYYEHNPRIPEYVVRRDLYQLYYYLVHLNIFGRSYFTPVMKTIRKYFQ</sequence>
<organism evidence="3 4">
    <name type="scientific">Portibacter lacus</name>
    <dbReference type="NCBI Taxonomy" id="1099794"/>
    <lineage>
        <taxon>Bacteria</taxon>
        <taxon>Pseudomonadati</taxon>
        <taxon>Bacteroidota</taxon>
        <taxon>Saprospiria</taxon>
        <taxon>Saprospirales</taxon>
        <taxon>Haliscomenobacteraceae</taxon>
        <taxon>Portibacter</taxon>
    </lineage>
</organism>
<reference evidence="3" key="2">
    <citation type="submission" date="2023-01" db="EMBL/GenBank/DDBJ databases">
        <title>Draft genome sequence of Portibacter lacus strain NBRC 108769.</title>
        <authorList>
            <person name="Sun Q."/>
            <person name="Mori K."/>
        </authorList>
    </citation>
    <scope>NUCLEOTIDE SEQUENCE</scope>
    <source>
        <strain evidence="3">NBRC 108769</strain>
    </source>
</reference>
<dbReference type="Pfam" id="PF03881">
    <property type="entry name" value="Fructosamin_kin"/>
    <property type="match status" value="1"/>
</dbReference>
<keyword evidence="2" id="KW-0808">Transferase</keyword>
<dbReference type="PANTHER" id="PTHR12149">
    <property type="entry name" value="FRUCTOSAMINE 3 KINASE-RELATED PROTEIN"/>
    <property type="match status" value="1"/>
</dbReference>
<dbReference type="InterPro" id="IPR016477">
    <property type="entry name" value="Fructo-/Ketosamine-3-kinase"/>
</dbReference>
<protein>
    <submittedName>
        <fullName evidence="3">Aminoglycoside phosphotransferase</fullName>
    </submittedName>
</protein>
<dbReference type="Gene3D" id="3.30.200.20">
    <property type="entry name" value="Phosphorylase Kinase, domain 1"/>
    <property type="match status" value="1"/>
</dbReference>
<reference evidence="3" key="1">
    <citation type="journal article" date="2014" name="Int. J. Syst. Evol. Microbiol.">
        <title>Complete genome sequence of Corynebacterium casei LMG S-19264T (=DSM 44701T), isolated from a smear-ripened cheese.</title>
        <authorList>
            <consortium name="US DOE Joint Genome Institute (JGI-PGF)"/>
            <person name="Walter F."/>
            <person name="Albersmeier A."/>
            <person name="Kalinowski J."/>
            <person name="Ruckert C."/>
        </authorList>
    </citation>
    <scope>NUCLEOTIDE SEQUENCE</scope>
    <source>
        <strain evidence="3">NBRC 108769</strain>
    </source>
</reference>
<dbReference type="GO" id="GO:0016301">
    <property type="term" value="F:kinase activity"/>
    <property type="evidence" value="ECO:0007669"/>
    <property type="project" value="UniProtKB-UniRule"/>
</dbReference>
<accession>A0AA37SRW2</accession>
<name>A0AA37SRW2_9BACT</name>
<dbReference type="PANTHER" id="PTHR12149:SF8">
    <property type="entry name" value="PROTEIN-RIBULOSAMINE 3-KINASE"/>
    <property type="match status" value="1"/>
</dbReference>
<dbReference type="RefSeq" id="WP_235290925.1">
    <property type="nucleotide sequence ID" value="NZ_BSOH01000007.1"/>
</dbReference>
<evidence type="ECO:0000313" key="4">
    <source>
        <dbReference type="Proteomes" id="UP001156666"/>
    </source>
</evidence>